<reference evidence="2" key="1">
    <citation type="submission" date="2006-01" db="EMBL/GenBank/DDBJ databases">
        <title>Complete sequence of Anaeromyxobacter dehalogenans 2CP-C.</title>
        <authorList>
            <consortium name="US DOE Joint Genome Institute"/>
            <person name="Copeland A."/>
            <person name="Lucas S."/>
            <person name="Lapidus A."/>
            <person name="Barry K."/>
            <person name="Detter J.C."/>
            <person name="Glavina T."/>
            <person name="Hammon N."/>
            <person name="Israni S."/>
            <person name="Pitluck S."/>
            <person name="Brettin T."/>
            <person name="Bruce D."/>
            <person name="Han C."/>
            <person name="Tapia R."/>
            <person name="Gilna P."/>
            <person name="Kiss H."/>
            <person name="Schmutz J."/>
            <person name="Larimer F."/>
            <person name="Land M."/>
            <person name="Kyrpides N."/>
            <person name="Anderson I."/>
            <person name="Sanford R.A."/>
            <person name="Ritalahti K.M."/>
            <person name="Thomas H.S."/>
            <person name="Kirby J.R."/>
            <person name="Zhulin I.B."/>
            <person name="Loeffler F.E."/>
            <person name="Richardson P."/>
        </authorList>
    </citation>
    <scope>NUCLEOTIDE SEQUENCE</scope>
    <source>
        <strain evidence="2">2CP-C</strain>
    </source>
</reference>
<feature type="compositionally biased region" description="Low complexity" evidence="1">
    <location>
        <begin position="83"/>
        <end position="107"/>
    </location>
</feature>
<protein>
    <submittedName>
        <fullName evidence="2">DNA polymerase III subunit Tau</fullName>
    </submittedName>
</protein>
<dbReference type="KEGG" id="ade:Adeh_1039"/>
<dbReference type="AlphaFoldDB" id="Q2IPS9"/>
<sequence length="281" mass="28722">MSDTPSPDYGITATTSAANLSEADLRAAFPSSYRDGPPPAAAAQPARERAVLPSVAAPLPESEDSLRAAFPSSYKDVPPPAAPAAEAARLDPATSAPVPAPAGSESPPAEPHTLTTSGLEITVPAGLELDPASAEAFDAAAVDLGLDAKGAQRLADIHHEAITGLMAEADAAWVSHYGRVARSGGERPGDRRSHVQGERGRSPRRDRALRLPGAAPRAERDGARESPGVGVASWCGWGGRWAGAAGNGARLTDGSRTLRLPEERRSGCAGPVKPGGVDHPA</sequence>
<feature type="region of interest" description="Disordered" evidence="1">
    <location>
        <begin position="243"/>
        <end position="281"/>
    </location>
</feature>
<evidence type="ECO:0000313" key="3">
    <source>
        <dbReference type="Proteomes" id="UP000001935"/>
    </source>
</evidence>
<feature type="region of interest" description="Disordered" evidence="1">
    <location>
        <begin position="181"/>
        <end position="229"/>
    </location>
</feature>
<dbReference type="HOGENOM" id="CLU_989176_0_0_7"/>
<evidence type="ECO:0000256" key="1">
    <source>
        <dbReference type="SAM" id="MobiDB-lite"/>
    </source>
</evidence>
<feature type="compositionally biased region" description="Basic and acidic residues" evidence="1">
    <location>
        <begin position="184"/>
        <end position="209"/>
    </location>
</feature>
<feature type="region of interest" description="Disordered" evidence="1">
    <location>
        <begin position="28"/>
        <end position="115"/>
    </location>
</feature>
<gene>
    <name evidence="2" type="ordered locus">Adeh_1039</name>
</gene>
<proteinExistence type="predicted"/>
<accession>Q2IPS9</accession>
<organism evidence="2 3">
    <name type="scientific">Anaeromyxobacter dehalogenans (strain 2CP-C)</name>
    <dbReference type="NCBI Taxonomy" id="290397"/>
    <lineage>
        <taxon>Bacteria</taxon>
        <taxon>Pseudomonadati</taxon>
        <taxon>Myxococcota</taxon>
        <taxon>Myxococcia</taxon>
        <taxon>Myxococcales</taxon>
        <taxon>Cystobacterineae</taxon>
        <taxon>Anaeromyxobacteraceae</taxon>
        <taxon>Anaeromyxobacter</taxon>
    </lineage>
</organism>
<evidence type="ECO:0000313" key="2">
    <source>
        <dbReference type="EMBL" id="ABC80814.1"/>
    </source>
</evidence>
<dbReference type="Proteomes" id="UP000001935">
    <property type="component" value="Chromosome"/>
</dbReference>
<dbReference type="EMBL" id="CP000251">
    <property type="protein sequence ID" value="ABC80814.1"/>
    <property type="molecule type" value="Genomic_DNA"/>
</dbReference>
<name>Q2IPS9_ANADE</name>